<name>A0AAD5PZD4_9CRUS</name>
<feature type="chain" id="PRO_5041969498" evidence="1">
    <location>
        <begin position="28"/>
        <end position="118"/>
    </location>
</feature>
<organism evidence="2 3">
    <name type="scientific">Daphnia sinensis</name>
    <dbReference type="NCBI Taxonomy" id="1820382"/>
    <lineage>
        <taxon>Eukaryota</taxon>
        <taxon>Metazoa</taxon>
        <taxon>Ecdysozoa</taxon>
        <taxon>Arthropoda</taxon>
        <taxon>Crustacea</taxon>
        <taxon>Branchiopoda</taxon>
        <taxon>Diplostraca</taxon>
        <taxon>Cladocera</taxon>
        <taxon>Anomopoda</taxon>
        <taxon>Daphniidae</taxon>
        <taxon>Daphnia</taxon>
        <taxon>Daphnia similis group</taxon>
    </lineage>
</organism>
<comment type="caution">
    <text evidence="2">The sequence shown here is derived from an EMBL/GenBank/DDBJ whole genome shotgun (WGS) entry which is preliminary data.</text>
</comment>
<dbReference type="GO" id="GO:0051046">
    <property type="term" value="P:regulation of secretion"/>
    <property type="evidence" value="ECO:0007669"/>
    <property type="project" value="TreeGrafter"/>
</dbReference>
<evidence type="ECO:0000313" key="3">
    <source>
        <dbReference type="Proteomes" id="UP000820818"/>
    </source>
</evidence>
<dbReference type="GO" id="GO:0030141">
    <property type="term" value="C:secretory granule"/>
    <property type="evidence" value="ECO:0007669"/>
    <property type="project" value="InterPro"/>
</dbReference>
<accession>A0AAD5PZD4</accession>
<dbReference type="EMBL" id="WJBH02000001">
    <property type="protein sequence ID" value="KAI9565202.1"/>
    <property type="molecule type" value="Genomic_DNA"/>
</dbReference>
<evidence type="ECO:0000256" key="1">
    <source>
        <dbReference type="SAM" id="SignalP"/>
    </source>
</evidence>
<protein>
    <submittedName>
        <fullName evidence="2">Uncharacterized protein</fullName>
    </submittedName>
</protein>
<gene>
    <name evidence="2" type="ORF">GHT06_008983</name>
</gene>
<evidence type="ECO:0000313" key="2">
    <source>
        <dbReference type="EMBL" id="KAI9565202.1"/>
    </source>
</evidence>
<dbReference type="AlphaFoldDB" id="A0AAD5PZD4"/>
<dbReference type="InterPro" id="IPR033522">
    <property type="entry name" value="IA-2/IA-2_beta"/>
</dbReference>
<keyword evidence="1" id="KW-0732">Signal</keyword>
<keyword evidence="3" id="KW-1185">Reference proteome</keyword>
<sequence>MECFLKFSYRLQFAFALLLAFSGVGFARNEGSVGCLFQNEICKAETEWCYNDEIFGQCLPIQTETFQLSPALHRSMIGENELAALEVALTQLKRKGYQWTDSVSQCVLQRLIRSLADK</sequence>
<dbReference type="Proteomes" id="UP000820818">
    <property type="component" value="Linkage Group LG1"/>
</dbReference>
<reference evidence="2 3" key="1">
    <citation type="submission" date="2022-05" db="EMBL/GenBank/DDBJ databases">
        <title>A multi-omics perspective on studying reproductive biology in Daphnia sinensis.</title>
        <authorList>
            <person name="Jia J."/>
        </authorList>
    </citation>
    <scope>NUCLEOTIDE SEQUENCE [LARGE SCALE GENOMIC DNA]</scope>
    <source>
        <strain evidence="2 3">WSL</strain>
    </source>
</reference>
<proteinExistence type="predicted"/>
<dbReference type="PANTHER" id="PTHR46106">
    <property type="entry name" value="IA-2 PROTEIN TYROSINE PHOSPHATASE, ISOFORM C"/>
    <property type="match status" value="1"/>
</dbReference>
<dbReference type="GO" id="GO:0045202">
    <property type="term" value="C:synapse"/>
    <property type="evidence" value="ECO:0007669"/>
    <property type="project" value="TreeGrafter"/>
</dbReference>
<dbReference type="PANTHER" id="PTHR46106:SF4">
    <property type="entry name" value="IA-2 PROTEIN TYROSINE PHOSPHATASE, ISOFORM C"/>
    <property type="match status" value="1"/>
</dbReference>
<feature type="signal peptide" evidence="1">
    <location>
        <begin position="1"/>
        <end position="27"/>
    </location>
</feature>